<dbReference type="Proteomes" id="UP000261340">
    <property type="component" value="Unplaced"/>
</dbReference>
<feature type="compositionally biased region" description="Polar residues" evidence="1">
    <location>
        <begin position="149"/>
        <end position="160"/>
    </location>
</feature>
<sequence>MRRFSSEGSLLDLDFPLWKKESGTYTPHLQGDELDGESGRMIPIIQEPTESPGEMRKPELSRKHSMSAENLSELGKLENSHLGVCVISETSRAYSDSQLFPATQVSTKEDHLPSSSASPSSSPFKMEHRHQQGARLSAAKLHLKSLFTQSPHSSNSNLANTEHKDSAKERRSRILFMHQWSQVGHSKKRKFNHDELEKWAESLNSLLASGVSVFGAFLRSEFSEENLQFYLACEQYRHSSNNFSLQRRARDICATYIQPGAPREVNLDSKTRELTIQLLQAPSRTSLSHAQKRIYSLLDSDCYPRFLQSDIYLSLLQEAD</sequence>
<dbReference type="Ensembl" id="ENSACIT00000029559.1">
    <property type="protein sequence ID" value="ENSACIP00000028793.1"/>
    <property type="gene ID" value="ENSACIG00000022284.1"/>
</dbReference>
<proteinExistence type="predicted"/>
<evidence type="ECO:0000259" key="2">
    <source>
        <dbReference type="PROSITE" id="PS50132"/>
    </source>
</evidence>
<evidence type="ECO:0000313" key="4">
    <source>
        <dbReference type="Proteomes" id="UP000261340"/>
    </source>
</evidence>
<dbReference type="PANTHER" id="PTHR10845">
    <property type="entry name" value="REGULATOR OF G PROTEIN SIGNALING"/>
    <property type="match status" value="1"/>
</dbReference>
<dbReference type="PROSITE" id="PS50132">
    <property type="entry name" value="RGS"/>
    <property type="match status" value="1"/>
</dbReference>
<feature type="region of interest" description="Disordered" evidence="1">
    <location>
        <begin position="104"/>
        <end position="134"/>
    </location>
</feature>
<dbReference type="PANTHER" id="PTHR10845:SF242">
    <property type="entry name" value="NOVEL PROTEIN SIMILAR TO VERTEBRATE REGULATOR OF G-PROTEIN SIGNALLING FAMILY"/>
    <property type="match status" value="1"/>
</dbReference>
<dbReference type="SUPFAM" id="SSF48097">
    <property type="entry name" value="Regulator of G-protein signaling, RGS"/>
    <property type="match status" value="1"/>
</dbReference>
<dbReference type="Gene3D" id="1.10.167.10">
    <property type="entry name" value="Regulator of G-protein Signalling 4, domain 2"/>
    <property type="match status" value="1"/>
</dbReference>
<feature type="compositionally biased region" description="Low complexity" evidence="1">
    <location>
        <begin position="113"/>
        <end position="123"/>
    </location>
</feature>
<dbReference type="InterPro" id="IPR036305">
    <property type="entry name" value="RGS_sf"/>
</dbReference>
<feature type="region of interest" description="Disordered" evidence="1">
    <location>
        <begin position="149"/>
        <end position="168"/>
    </location>
</feature>
<dbReference type="AlphaFoldDB" id="A0A3Q0T1T1"/>
<dbReference type="GeneTree" id="ENSGT00940000154416"/>
<organism evidence="3 4">
    <name type="scientific">Amphilophus citrinellus</name>
    <name type="common">Midas cichlid</name>
    <name type="synonym">Cichlasoma citrinellum</name>
    <dbReference type="NCBI Taxonomy" id="61819"/>
    <lineage>
        <taxon>Eukaryota</taxon>
        <taxon>Metazoa</taxon>
        <taxon>Chordata</taxon>
        <taxon>Craniata</taxon>
        <taxon>Vertebrata</taxon>
        <taxon>Euteleostomi</taxon>
        <taxon>Actinopterygii</taxon>
        <taxon>Neopterygii</taxon>
        <taxon>Teleostei</taxon>
        <taxon>Neoteleostei</taxon>
        <taxon>Acanthomorphata</taxon>
        <taxon>Ovalentaria</taxon>
        <taxon>Cichlomorphae</taxon>
        <taxon>Cichliformes</taxon>
        <taxon>Cichlidae</taxon>
        <taxon>New World cichlids</taxon>
        <taxon>Cichlasomatinae</taxon>
        <taxon>Heroini</taxon>
        <taxon>Amphilophus</taxon>
    </lineage>
</organism>
<evidence type="ECO:0000313" key="3">
    <source>
        <dbReference type="Ensembl" id="ENSACIP00000028793.1"/>
    </source>
</evidence>
<dbReference type="OMA" id="LLFMRQW"/>
<dbReference type="Pfam" id="PF00615">
    <property type="entry name" value="RGS"/>
    <property type="match status" value="1"/>
</dbReference>
<accession>A0A3Q0T1T1</accession>
<protein>
    <recommendedName>
        <fullName evidence="2">RGS domain-containing protein</fullName>
    </recommendedName>
</protein>
<dbReference type="FunFam" id="1.10.167.10:FF:000001">
    <property type="entry name" value="Putative regulator of g-protein signaling 12"/>
    <property type="match status" value="1"/>
</dbReference>
<keyword evidence="4" id="KW-1185">Reference proteome</keyword>
<reference evidence="3" key="2">
    <citation type="submission" date="2025-09" db="UniProtKB">
        <authorList>
            <consortium name="Ensembl"/>
        </authorList>
    </citation>
    <scope>IDENTIFICATION</scope>
</reference>
<evidence type="ECO:0000256" key="1">
    <source>
        <dbReference type="SAM" id="MobiDB-lite"/>
    </source>
</evidence>
<dbReference type="PRINTS" id="PR01301">
    <property type="entry name" value="RGSPROTEIN"/>
</dbReference>
<dbReference type="InterPro" id="IPR044926">
    <property type="entry name" value="RGS_subdomain_2"/>
</dbReference>
<feature type="region of interest" description="Disordered" evidence="1">
    <location>
        <begin position="46"/>
        <end position="67"/>
    </location>
</feature>
<dbReference type="SMART" id="SM00315">
    <property type="entry name" value="RGS"/>
    <property type="match status" value="1"/>
</dbReference>
<reference evidence="3" key="1">
    <citation type="submission" date="2025-08" db="UniProtKB">
        <authorList>
            <consortium name="Ensembl"/>
        </authorList>
    </citation>
    <scope>IDENTIFICATION</scope>
</reference>
<dbReference type="STRING" id="61819.ENSACIP00000028793"/>
<feature type="compositionally biased region" description="Basic and acidic residues" evidence="1">
    <location>
        <begin position="53"/>
        <end position="62"/>
    </location>
</feature>
<dbReference type="InterPro" id="IPR016137">
    <property type="entry name" value="RGS"/>
</dbReference>
<feature type="domain" description="RGS" evidence="2">
    <location>
        <begin position="210"/>
        <end position="316"/>
    </location>
</feature>
<name>A0A3Q0T1T1_AMPCI</name>